<keyword evidence="6" id="KW-0472">Membrane</keyword>
<feature type="compositionally biased region" description="Low complexity" evidence="8">
    <location>
        <begin position="1442"/>
        <end position="1464"/>
    </location>
</feature>
<evidence type="ECO:0000259" key="9">
    <source>
        <dbReference type="Pfam" id="PF04108"/>
    </source>
</evidence>
<feature type="compositionally biased region" description="Low complexity" evidence="8">
    <location>
        <begin position="1532"/>
        <end position="1543"/>
    </location>
</feature>
<keyword evidence="6" id="KW-0926">Vacuole</keyword>
<feature type="coiled-coil region" evidence="7">
    <location>
        <begin position="787"/>
        <end position="821"/>
    </location>
</feature>
<feature type="compositionally biased region" description="Low complexity" evidence="8">
    <location>
        <begin position="1561"/>
        <end position="1575"/>
    </location>
</feature>
<evidence type="ECO:0000313" key="12">
    <source>
        <dbReference type="EMBL" id="KAA1135300.1"/>
    </source>
</evidence>
<feature type="compositionally biased region" description="Polar residues" evidence="8">
    <location>
        <begin position="1205"/>
        <end position="1216"/>
    </location>
</feature>
<feature type="compositionally biased region" description="Pro residues" evidence="8">
    <location>
        <begin position="1544"/>
        <end position="1553"/>
    </location>
</feature>
<dbReference type="Proteomes" id="UP000324748">
    <property type="component" value="Unassembled WGS sequence"/>
</dbReference>
<dbReference type="GO" id="GO:0015031">
    <property type="term" value="P:protein transport"/>
    <property type="evidence" value="ECO:0007669"/>
    <property type="project" value="UniProtKB-KW"/>
</dbReference>
<evidence type="ECO:0000313" key="13">
    <source>
        <dbReference type="Proteomes" id="UP000324748"/>
    </source>
</evidence>
<feature type="compositionally biased region" description="Low complexity" evidence="8">
    <location>
        <begin position="1123"/>
        <end position="1136"/>
    </location>
</feature>
<feature type="compositionally biased region" description="Polar residues" evidence="8">
    <location>
        <begin position="1170"/>
        <end position="1196"/>
    </location>
</feature>
<feature type="region of interest" description="Disordered" evidence="8">
    <location>
        <begin position="1430"/>
        <end position="1472"/>
    </location>
</feature>
<feature type="compositionally biased region" description="Low complexity" evidence="8">
    <location>
        <begin position="1324"/>
        <end position="1336"/>
    </location>
</feature>
<protein>
    <recommendedName>
        <fullName evidence="6">Autophagy-related protein 11</fullName>
    </recommendedName>
</protein>
<feature type="compositionally biased region" description="Polar residues" evidence="8">
    <location>
        <begin position="1148"/>
        <end position="1157"/>
    </location>
</feature>
<keyword evidence="2 6" id="KW-0813">Transport</keyword>
<keyword evidence="13" id="KW-1185">Reference proteome</keyword>
<dbReference type="PANTHER" id="PTHR13222">
    <property type="entry name" value="RB1-INDUCIBLE COILED-COIL"/>
    <property type="match status" value="1"/>
</dbReference>
<sequence>MRLIRAHDGVAFEFSQQHLQAIDGLAAFFQLIAETIQIEASQIILMNPLGSQLTQNLLNSIIHQSTQDQSSSNSSDTLLYAFDRQFLSADPSEALNALACQPEHLLQLKPPPFEPNNTTHLDPEELEQLTLNYHQVGANHLRTSLLLLTHVRAQKSALEVALNNLDKCREPPQGALEAYETFAQPLVQDYGQLLEAFGPSFALAKRVKIHPALLPSNALLKSNSSQSVSNTATNATTTSTGMMKVKYMGDYVMEDKILQIRDKCLKVYEDFRNRFEMIRARSTEVNEGATKLREELNGGDCDLDDLYELEKDADDGFRRIEDLTAQIAQLARDVDPIDGLIDCFNELIVLDEDSRERIACLIERKNFWLHYLVDGLNQISRLQSIIPSIGVELQALNSDLKTRTDPFRYLARLKDFVTAYASTVVEVVRRREYARHLADYASALNNLVSKLANDERRRRGVYRTEYAGKLPFAVEGLDDKSVPTIEFEIRYIGGGGAIVPKSKDTSSKATPITGADLPPLTRADVDELVAGLQNIEDSSDNSSTDNYSPKVPAREVRLLVEKQFSRLEAMENAFAAAVEKFVMSESESCIAGQPVDAEEVSQLKARVAELEATQANLTERLRAESTAAITASRKAQQETQIHIRKTEDLKLQLLSVKEEARHEKERLTQDQQPLITELANASETIERLNERIGQLEDELKSRTKSLQDTERQVTSARATADDATRELHDLEARHRDHVSDHEIVLNRLQQSRDRCTELERGLADCQSRNQTLSSQVEDQTKLMASRASEAEELRERMEKEISELKARLEDEKQQNCNLQNKVTQQEIEIGHITQQSKLLAEAHTAAESRWKDETMTATSCLENHCRNAVQALKSYQKVHRTVKNKIINMPRPGSSQKSAVTPGASNASHPTGEATGSDSPAGVDPGSNCVREEEEELPSPLSPEFEALLQSLLQFDHESMVDLVHQKLDQLSGSIRKWMKDCKGYRERANRSQEQAQVKITFRDFAKGDLALFLPTRNPSAQVWAAFNVSFPHYFLQANETVAPIIKSREWLVARIVSLTEKMVDPKEPETNPYQLPAGTRYFLLEVEPWSVEKTSRKMAQSMIGGDSPARPKMQNQMRSTTLPSQTAPQAASSALSKRRSFVAEADNTPQPITSSARVEEGHSGASEITKPSSDPLDSTSNTQASSNVDLTQSEYTVIDRASSPGATEPSSDSPFRTSLSSSIIPTRSSLSGLTLSLKTYQKSPLGAVPASSHSPLRPLTETDNASIEGAPEFKPSESARPAFLASLSHASPSSSSSAPRKMPGAFQPPSKPRLRPVPKAHNASRSSSRAPSIASSVNLNPAVKALLMSGSPSSKGPSTVSTTFTSMEKDPTSIHPSRSPSGGSEQQVTGLAQIIKPRSGGSPGGMSMFEIARRRLSFSSPTNNYPISSIHHSAGGGPSGSAGASGSQNSVGSSSGSALIIGHPPHTPINRLEAQTIPEPSRSSPVTHNHHQHHNQQSVILASPSSVGATATGGLTGSGFFSAWRRRKESLSNPPSIPSSSSLPPPPHPPPSSSHANTLPSVQSPSSSSSVAASDLLKRLSGAVHPPNS</sequence>
<dbReference type="GO" id="GO:0060090">
    <property type="term" value="F:molecular adaptor activity"/>
    <property type="evidence" value="ECO:0007669"/>
    <property type="project" value="TreeGrafter"/>
</dbReference>
<comment type="caution">
    <text evidence="12">The sequence shown here is derived from an EMBL/GenBank/DDBJ whole genome shotgun (WGS) entry which is preliminary data.</text>
</comment>
<dbReference type="GO" id="GO:0000422">
    <property type="term" value="P:autophagy of mitochondrion"/>
    <property type="evidence" value="ECO:0007669"/>
    <property type="project" value="TreeGrafter"/>
</dbReference>
<dbReference type="EMBL" id="VDEP01000039">
    <property type="protein sequence ID" value="KAA1135300.1"/>
    <property type="molecule type" value="Genomic_DNA"/>
</dbReference>
<comment type="subunit">
    <text evidence="6">Homodimer.</text>
</comment>
<feature type="region of interest" description="Disordered" evidence="8">
    <location>
        <begin position="1479"/>
        <end position="1498"/>
    </location>
</feature>
<keyword evidence="4 6" id="KW-0072">Autophagy</keyword>
<feature type="region of interest" description="Disordered" evidence="8">
    <location>
        <begin position="1096"/>
        <end position="1222"/>
    </location>
</feature>
<dbReference type="EMBL" id="VSWC01000001">
    <property type="protein sequence ID" value="KAA1118708.1"/>
    <property type="molecule type" value="Genomic_DNA"/>
</dbReference>
<reference evidence="13 14" key="1">
    <citation type="submission" date="2019-05" db="EMBL/GenBank/DDBJ databases">
        <title>Emergence of the Ug99 lineage of the wheat stem rust pathogen through somatic hybridization.</title>
        <authorList>
            <person name="Li F."/>
            <person name="Upadhyaya N.M."/>
            <person name="Sperschneider J."/>
            <person name="Matny O."/>
            <person name="Nguyen-Phuc H."/>
            <person name="Mago R."/>
            <person name="Raley C."/>
            <person name="Miller M.E."/>
            <person name="Silverstein K.A.T."/>
            <person name="Henningsen E."/>
            <person name="Hirsch C.D."/>
            <person name="Visser B."/>
            <person name="Pretorius Z.A."/>
            <person name="Steffenson B.J."/>
            <person name="Schwessinger B."/>
            <person name="Dodds P.N."/>
            <person name="Figueroa M."/>
        </authorList>
    </citation>
    <scope>NUCLEOTIDE SEQUENCE [LARGE SCALE GENOMIC DNA]</scope>
    <source>
        <strain evidence="11">21-0</strain>
        <strain evidence="12 14">Ug99</strain>
    </source>
</reference>
<evidence type="ECO:0000256" key="2">
    <source>
        <dbReference type="ARBA" id="ARBA00022448"/>
    </source>
</evidence>
<dbReference type="GO" id="GO:0005774">
    <property type="term" value="C:vacuolar membrane"/>
    <property type="evidence" value="ECO:0007669"/>
    <property type="project" value="UniProtKB-SubCell"/>
</dbReference>
<keyword evidence="5 7" id="KW-0175">Coiled coil</keyword>
<evidence type="ECO:0000259" key="10">
    <source>
        <dbReference type="Pfam" id="PF10377"/>
    </source>
</evidence>
<evidence type="ECO:0000256" key="4">
    <source>
        <dbReference type="ARBA" id="ARBA00023006"/>
    </source>
</evidence>
<evidence type="ECO:0000256" key="5">
    <source>
        <dbReference type="ARBA" id="ARBA00023054"/>
    </source>
</evidence>
<name>A0A5B0SBU8_PUCGR</name>
<dbReference type="PANTHER" id="PTHR13222:SF1">
    <property type="entry name" value="RB1-INDUCIBLE COILED-COIL PROTEIN 1"/>
    <property type="match status" value="1"/>
</dbReference>
<comment type="function">
    <text evidence="6">Involved in cytoplasm to vacuole transport (Cvt), pexophagy, mitophagy and nucleophagy. Recruits mitochondria for their selective degradation via autophagy (mitophagy) during starvation. Works as scaffold proteins that recruit ATG proteins to the pre-autophagosome (PAS), the site of vesicle/autophagosome formation. Required for the Cvt vesicles completion.</text>
</comment>
<evidence type="ECO:0000256" key="3">
    <source>
        <dbReference type="ARBA" id="ARBA00022927"/>
    </source>
</evidence>
<feature type="compositionally biased region" description="Low complexity" evidence="8">
    <location>
        <begin position="1282"/>
        <end position="1300"/>
    </location>
</feature>
<evidence type="ECO:0000256" key="8">
    <source>
        <dbReference type="SAM" id="MobiDB-lite"/>
    </source>
</evidence>
<dbReference type="Pfam" id="PF10377">
    <property type="entry name" value="ATG11"/>
    <property type="match status" value="1"/>
</dbReference>
<dbReference type="Proteomes" id="UP000325313">
    <property type="component" value="Unassembled WGS sequence"/>
</dbReference>
<dbReference type="GO" id="GO:0019901">
    <property type="term" value="F:protein kinase binding"/>
    <property type="evidence" value="ECO:0007669"/>
    <property type="project" value="TreeGrafter"/>
</dbReference>
<dbReference type="GO" id="GO:0034045">
    <property type="term" value="C:phagophore assembly site membrane"/>
    <property type="evidence" value="ECO:0007669"/>
    <property type="project" value="UniProtKB-SubCell"/>
</dbReference>
<dbReference type="Pfam" id="PF04108">
    <property type="entry name" value="ATG17_like"/>
    <property type="match status" value="1"/>
</dbReference>
<dbReference type="OMA" id="GLRWYLI"/>
<dbReference type="InterPro" id="IPR040040">
    <property type="entry name" value="ATG11"/>
</dbReference>
<dbReference type="OrthoDB" id="447953at2759"/>
<feature type="coiled-coil region" evidence="7">
    <location>
        <begin position="600"/>
        <end position="740"/>
    </location>
</feature>
<evidence type="ECO:0000313" key="14">
    <source>
        <dbReference type="Proteomes" id="UP000325313"/>
    </source>
</evidence>
<dbReference type="GO" id="GO:0034727">
    <property type="term" value="P:piecemeal microautophagy of the nucleus"/>
    <property type="evidence" value="ECO:0007669"/>
    <property type="project" value="TreeGrafter"/>
</dbReference>
<feature type="domain" description="Autophagy protein ATG17-like" evidence="9">
    <location>
        <begin position="132"/>
        <end position="467"/>
    </location>
</feature>
<accession>A0A5B0SBU8</accession>
<feature type="region of interest" description="Disordered" evidence="8">
    <location>
        <begin position="1349"/>
        <end position="1390"/>
    </location>
</feature>
<dbReference type="GO" id="GO:0034517">
    <property type="term" value="P:ribophagy"/>
    <property type="evidence" value="ECO:0007669"/>
    <property type="project" value="TreeGrafter"/>
</dbReference>
<dbReference type="GO" id="GO:1903599">
    <property type="term" value="P:positive regulation of autophagy of mitochondrion"/>
    <property type="evidence" value="ECO:0007669"/>
    <property type="project" value="UniProtKB-UniRule"/>
</dbReference>
<feature type="region of interest" description="Disordered" evidence="8">
    <location>
        <begin position="1527"/>
        <end position="1590"/>
    </location>
</feature>
<feature type="compositionally biased region" description="Polar residues" evidence="8">
    <location>
        <begin position="893"/>
        <end position="918"/>
    </location>
</feature>
<feature type="compositionally biased region" description="Polar residues" evidence="8">
    <location>
        <begin position="1351"/>
        <end position="1367"/>
    </location>
</feature>
<evidence type="ECO:0000256" key="6">
    <source>
        <dbReference type="RuleBase" id="RU367075"/>
    </source>
</evidence>
<gene>
    <name evidence="12" type="primary">ATG11_2</name>
    <name evidence="11" type="synonym">ATG11_1</name>
    <name evidence="11" type="ORF">PGT21_002795</name>
    <name evidence="12" type="ORF">PGTUg99_004983</name>
</gene>
<dbReference type="GO" id="GO:1990316">
    <property type="term" value="C:Atg1/ULK1 kinase complex"/>
    <property type="evidence" value="ECO:0007669"/>
    <property type="project" value="TreeGrafter"/>
</dbReference>
<feature type="region of interest" description="Disordered" evidence="8">
    <location>
        <begin position="886"/>
        <end position="937"/>
    </location>
</feature>
<comment type="subcellular location">
    <subcellularLocation>
        <location evidence="6">Preautophagosomal structure membrane</location>
        <topology evidence="6">Peripheral membrane protein</topology>
    </subcellularLocation>
    <subcellularLocation>
        <location evidence="6">Vacuole membrane</location>
        <topology evidence="6">Peripheral membrane protein</topology>
    </subcellularLocation>
    <text evidence="6">During pexophagy, accumulates in the vacuolar membrane region, where the peroxisomes contact the vacuole.</text>
</comment>
<dbReference type="InterPro" id="IPR045326">
    <property type="entry name" value="ATG17-like_dom"/>
</dbReference>
<feature type="domain" description="Autophagy-related protein 11 C-terminal" evidence="10">
    <location>
        <begin position="963"/>
        <end position="1088"/>
    </location>
</feature>
<evidence type="ECO:0000313" key="11">
    <source>
        <dbReference type="EMBL" id="KAA1118708.1"/>
    </source>
</evidence>
<dbReference type="GO" id="GO:0000045">
    <property type="term" value="P:autophagosome assembly"/>
    <property type="evidence" value="ECO:0007669"/>
    <property type="project" value="UniProtKB-UniRule"/>
</dbReference>
<proteinExistence type="inferred from homology"/>
<dbReference type="InterPro" id="IPR019460">
    <property type="entry name" value="Atg11_C"/>
</dbReference>
<evidence type="ECO:0000256" key="7">
    <source>
        <dbReference type="SAM" id="Coils"/>
    </source>
</evidence>
<feature type="region of interest" description="Disordered" evidence="8">
    <location>
        <begin position="1246"/>
        <end position="1336"/>
    </location>
</feature>
<keyword evidence="3 6" id="KW-0653">Protein transport</keyword>
<organism evidence="12 14">
    <name type="scientific">Puccinia graminis f. sp. tritici</name>
    <dbReference type="NCBI Taxonomy" id="56615"/>
    <lineage>
        <taxon>Eukaryota</taxon>
        <taxon>Fungi</taxon>
        <taxon>Dikarya</taxon>
        <taxon>Basidiomycota</taxon>
        <taxon>Pucciniomycotina</taxon>
        <taxon>Pucciniomycetes</taxon>
        <taxon>Pucciniales</taxon>
        <taxon>Pucciniaceae</taxon>
        <taxon>Puccinia</taxon>
    </lineage>
</organism>
<comment type="similarity">
    <text evidence="1 6">Belongs to the ATG11 family.</text>
</comment>
<evidence type="ECO:0000256" key="1">
    <source>
        <dbReference type="ARBA" id="ARBA00009729"/>
    </source>
</evidence>
<feature type="compositionally biased region" description="Polar residues" evidence="8">
    <location>
        <begin position="1375"/>
        <end position="1390"/>
    </location>
</feature>
<dbReference type="GO" id="GO:0061709">
    <property type="term" value="P:reticulophagy"/>
    <property type="evidence" value="ECO:0007669"/>
    <property type="project" value="TreeGrafter"/>
</dbReference>